<dbReference type="EMBL" id="PISD01000066">
    <property type="protein sequence ID" value="PKG26519.1"/>
    <property type="molecule type" value="Genomic_DNA"/>
</dbReference>
<dbReference type="InterPro" id="IPR013108">
    <property type="entry name" value="Amidohydro_3"/>
</dbReference>
<keyword evidence="3" id="KW-1185">Reference proteome</keyword>
<dbReference type="RefSeq" id="WP_066191277.1">
    <property type="nucleotide sequence ID" value="NZ_JAFDQP010000007.1"/>
</dbReference>
<reference evidence="2 3" key="1">
    <citation type="journal article" date="2010" name="Int. J. Syst. Evol. Microbiol.">
        <title>Bacillus horneckiae sp. nov., isolated from a spacecraft-assembly clean room.</title>
        <authorList>
            <person name="Vaishampayan P."/>
            <person name="Probst A."/>
            <person name="Krishnamurthi S."/>
            <person name="Ghosh S."/>
            <person name="Osman S."/>
            <person name="McDowall A."/>
            <person name="Ruckmani A."/>
            <person name="Mayilraj S."/>
            <person name="Venkateswaran K."/>
        </authorList>
    </citation>
    <scope>NUCLEOTIDE SEQUENCE [LARGE SCALE GENOMIC DNA]</scope>
    <source>
        <strain evidence="3">1PO1SC</strain>
    </source>
</reference>
<dbReference type="SUPFAM" id="SSF51556">
    <property type="entry name" value="Metallo-dependent hydrolases"/>
    <property type="match status" value="1"/>
</dbReference>
<dbReference type="PANTHER" id="PTHR22642">
    <property type="entry name" value="IMIDAZOLONEPROPIONASE"/>
    <property type="match status" value="1"/>
</dbReference>
<dbReference type="AlphaFoldDB" id="A0A2N0ZAJ4"/>
<dbReference type="Gene3D" id="2.30.40.10">
    <property type="entry name" value="Urease, subunit C, domain 1"/>
    <property type="match status" value="1"/>
</dbReference>
<comment type="caution">
    <text evidence="2">The sequence shown here is derived from an EMBL/GenBank/DDBJ whole genome shotgun (WGS) entry which is preliminary data.</text>
</comment>
<dbReference type="PANTHER" id="PTHR22642:SF2">
    <property type="entry name" value="PROTEIN LONG AFTER FAR-RED 3"/>
    <property type="match status" value="1"/>
</dbReference>
<feature type="domain" description="Amidohydrolase 3" evidence="1">
    <location>
        <begin position="49"/>
        <end position="528"/>
    </location>
</feature>
<evidence type="ECO:0000259" key="1">
    <source>
        <dbReference type="Pfam" id="PF07969"/>
    </source>
</evidence>
<dbReference type="Gene3D" id="3.20.20.140">
    <property type="entry name" value="Metal-dependent hydrolases"/>
    <property type="match status" value="1"/>
</dbReference>
<organism evidence="2 3">
    <name type="scientific">Cytobacillus horneckiae</name>
    <dbReference type="NCBI Taxonomy" id="549687"/>
    <lineage>
        <taxon>Bacteria</taxon>
        <taxon>Bacillati</taxon>
        <taxon>Bacillota</taxon>
        <taxon>Bacilli</taxon>
        <taxon>Bacillales</taxon>
        <taxon>Bacillaceae</taxon>
        <taxon>Cytobacillus</taxon>
    </lineage>
</organism>
<accession>A0A2N0ZAJ4</accession>
<dbReference type="Pfam" id="PF07969">
    <property type="entry name" value="Amidohydro_3"/>
    <property type="match status" value="1"/>
</dbReference>
<dbReference type="Gene3D" id="3.10.310.70">
    <property type="match status" value="1"/>
</dbReference>
<sequence length="530" mass="58709">MGTLWYGGNIYTLQSENDRVEAIFTRGDRIIALGTEADLRMKYENELERIIDLQGATMLPGFVDSHMHLIGHGEKLIRLDLSSFTTKSAALAALKEYATGFSPGEWIIGEGWNENLWEEPVPIYAHEIDEAVPDHPVMLKRICRHAISANSKALRLASINVDTTCPPGGVIEKDEKGYPNGLLKDQAQDILLNVIPAVSDEYMSKAMRAAIRDAHKLGLTGGHTEDLNYYGGYAQTYRTFHDVIEQEGLRFRVHLLVHHEVVDDMAAAGNQYLSGGKWIEFGAMKLFADGALGGRTALLSHPYNDDPAVSGVAIFTQEQLNGLILKARQKKLPVAIHAIGDLAFEMALNAIEKHPLTVMGRDRLIHGQILRKELIDRAKQLPLILDIQPRFVASDFPWVVERIGAERMKYCYAWKTLLNEGVPCAGGSDAPIEPLNPLLGIHAAVTRTNLEDPEISYYPEEALTIYEAVSLFTKGSAFAACHEDNRGMLQEGFIADFTILKEDIFKVGYGDIPNISVVKTVIGGEIVYED</sequence>
<dbReference type="InterPro" id="IPR032466">
    <property type="entry name" value="Metal_Hydrolase"/>
</dbReference>
<dbReference type="InterPro" id="IPR033932">
    <property type="entry name" value="YtcJ-like"/>
</dbReference>
<keyword evidence="2" id="KW-0378">Hydrolase</keyword>
<gene>
    <name evidence="2" type="ORF">CWS20_23985</name>
</gene>
<evidence type="ECO:0000313" key="3">
    <source>
        <dbReference type="Proteomes" id="UP000233343"/>
    </source>
</evidence>
<dbReference type="Proteomes" id="UP000233343">
    <property type="component" value="Unassembled WGS sequence"/>
</dbReference>
<dbReference type="CDD" id="cd01300">
    <property type="entry name" value="YtcJ_like"/>
    <property type="match status" value="1"/>
</dbReference>
<dbReference type="InterPro" id="IPR011059">
    <property type="entry name" value="Metal-dep_hydrolase_composite"/>
</dbReference>
<dbReference type="SUPFAM" id="SSF51338">
    <property type="entry name" value="Composite domain of metallo-dependent hydrolases"/>
    <property type="match status" value="1"/>
</dbReference>
<dbReference type="GO" id="GO:0016810">
    <property type="term" value="F:hydrolase activity, acting on carbon-nitrogen (but not peptide) bonds"/>
    <property type="evidence" value="ECO:0007669"/>
    <property type="project" value="InterPro"/>
</dbReference>
<evidence type="ECO:0000313" key="2">
    <source>
        <dbReference type="EMBL" id="PKG26519.1"/>
    </source>
</evidence>
<protein>
    <submittedName>
        <fullName evidence="2">Amidohydrolase</fullName>
    </submittedName>
</protein>
<proteinExistence type="predicted"/>
<name>A0A2N0ZAJ4_9BACI</name>